<reference evidence="3" key="1">
    <citation type="journal article" date="2019" name="Int. J. Syst. Evol. Microbiol.">
        <title>The Global Catalogue of Microorganisms (GCM) 10K type strain sequencing project: providing services to taxonomists for standard genome sequencing and annotation.</title>
        <authorList>
            <consortium name="The Broad Institute Genomics Platform"/>
            <consortium name="The Broad Institute Genome Sequencing Center for Infectious Disease"/>
            <person name="Wu L."/>
            <person name="Ma J."/>
        </authorList>
    </citation>
    <scope>NUCLEOTIDE SEQUENCE [LARGE SCALE GENOMIC DNA]</scope>
    <source>
        <strain evidence="3">KCTC 32239</strain>
    </source>
</reference>
<protein>
    <recommendedName>
        <fullName evidence="4">Alpha/beta hydrolase</fullName>
    </recommendedName>
</protein>
<keyword evidence="3" id="KW-1185">Reference proteome</keyword>
<accession>A0ABQ3B706</accession>
<evidence type="ECO:0000313" key="3">
    <source>
        <dbReference type="Proteomes" id="UP000619761"/>
    </source>
</evidence>
<dbReference type="EMBL" id="BMYZ01000002">
    <property type="protein sequence ID" value="GGY76674.1"/>
    <property type="molecule type" value="Genomic_DNA"/>
</dbReference>
<evidence type="ECO:0008006" key="4">
    <source>
        <dbReference type="Google" id="ProtNLM"/>
    </source>
</evidence>
<keyword evidence="1" id="KW-0732">Signal</keyword>
<dbReference type="PROSITE" id="PS51257">
    <property type="entry name" value="PROKAR_LIPOPROTEIN"/>
    <property type="match status" value="1"/>
</dbReference>
<gene>
    <name evidence="2" type="ORF">GCM10011613_21460</name>
</gene>
<feature type="signal peptide" evidence="1">
    <location>
        <begin position="1"/>
        <end position="22"/>
    </location>
</feature>
<dbReference type="Gene3D" id="3.40.50.1820">
    <property type="entry name" value="alpha/beta hydrolase"/>
    <property type="match status" value="1"/>
</dbReference>
<sequence>MIQRYLILIANIVLLAACQTLPQQPFTAPQGASVINANFKHFALSQPGTSTRLHVYIEGDGVPFPSRFQIAKDPSPSNPMMLKLMELDTSKGLYLGRPCYFSRSLPALTDEQCDSKLWTSARYSEEVVSSMVLALRQYLREHPAQGVSLIGHSGGGTLAMLMAARMGEVDQIVTLAGNLDIDAWARLHHYTALKDSLNPVELPVNVLPRKQLHFGGDKDDNIPPEITQAMLARKGLQIKIIKNADHNCCWLANWGEILAQINQQTAP</sequence>
<dbReference type="Proteomes" id="UP000619761">
    <property type="component" value="Unassembled WGS sequence"/>
</dbReference>
<feature type="chain" id="PRO_5047360093" description="Alpha/beta hydrolase" evidence="1">
    <location>
        <begin position="23"/>
        <end position="267"/>
    </location>
</feature>
<dbReference type="SUPFAM" id="SSF53474">
    <property type="entry name" value="alpha/beta-Hydrolases"/>
    <property type="match status" value="1"/>
</dbReference>
<comment type="caution">
    <text evidence="2">The sequence shown here is derived from an EMBL/GenBank/DDBJ whole genome shotgun (WGS) entry which is preliminary data.</text>
</comment>
<evidence type="ECO:0000313" key="2">
    <source>
        <dbReference type="EMBL" id="GGY76674.1"/>
    </source>
</evidence>
<dbReference type="RefSeq" id="WP_189418495.1">
    <property type="nucleotide sequence ID" value="NZ_BMYZ01000002.1"/>
</dbReference>
<evidence type="ECO:0000256" key="1">
    <source>
        <dbReference type="SAM" id="SignalP"/>
    </source>
</evidence>
<proteinExistence type="predicted"/>
<name>A0ABQ3B706_9GAMM</name>
<organism evidence="2 3">
    <name type="scientific">Cellvibrio zantedeschiae</name>
    <dbReference type="NCBI Taxonomy" id="1237077"/>
    <lineage>
        <taxon>Bacteria</taxon>
        <taxon>Pseudomonadati</taxon>
        <taxon>Pseudomonadota</taxon>
        <taxon>Gammaproteobacteria</taxon>
        <taxon>Cellvibrionales</taxon>
        <taxon>Cellvibrionaceae</taxon>
        <taxon>Cellvibrio</taxon>
    </lineage>
</organism>
<dbReference type="InterPro" id="IPR029058">
    <property type="entry name" value="AB_hydrolase_fold"/>
</dbReference>